<dbReference type="KEGG" id="afs:AFR_06985"/>
<dbReference type="InterPro" id="IPR001867">
    <property type="entry name" value="OmpR/PhoB-type_DNA-bd"/>
</dbReference>
<keyword evidence="7" id="KW-1133">Transmembrane helix</keyword>
<dbReference type="InterPro" id="IPR005158">
    <property type="entry name" value="BTAD"/>
</dbReference>
<evidence type="ECO:0000313" key="10">
    <source>
        <dbReference type="Proteomes" id="UP000017746"/>
    </source>
</evidence>
<keyword evidence="4" id="KW-0804">Transcription</keyword>
<feature type="transmembrane region" description="Helical" evidence="7">
    <location>
        <begin position="381"/>
        <end position="399"/>
    </location>
</feature>
<name>U5VVM4_9ACTN</name>
<dbReference type="HOGENOM" id="CLU_482047_0_0_11"/>
<dbReference type="PATRIC" id="fig|1246995.3.peg.1425"/>
<keyword evidence="7" id="KW-0472">Membrane</keyword>
<evidence type="ECO:0000256" key="2">
    <source>
        <dbReference type="ARBA" id="ARBA00023015"/>
    </source>
</evidence>
<comment type="similarity">
    <text evidence="1">Belongs to the AfsR/DnrI/RedD regulatory family.</text>
</comment>
<dbReference type="AlphaFoldDB" id="U5VVM4"/>
<dbReference type="PANTHER" id="PTHR35807:SF1">
    <property type="entry name" value="TRANSCRIPTIONAL REGULATOR REDD"/>
    <property type="match status" value="1"/>
</dbReference>
<evidence type="ECO:0000256" key="5">
    <source>
        <dbReference type="PROSITE-ProRule" id="PRU01091"/>
    </source>
</evidence>
<evidence type="ECO:0000256" key="1">
    <source>
        <dbReference type="ARBA" id="ARBA00005820"/>
    </source>
</evidence>
<keyword evidence="2" id="KW-0805">Transcription regulation</keyword>
<dbReference type="Proteomes" id="UP000017746">
    <property type="component" value="Chromosome"/>
</dbReference>
<sequence>MAVINAPAGRPLRFEILGEVRALRGDDQVDLGPAKQRAVLAVLLLEAGKPVPTPQIVGAVWGDGPPENGANVVQKYVAGLRRVLDPDRSPRTPGELLALTNGGYVLRVEPGSLDAAKFAAGVARASAERRSGQLVEAAETLREALALWQGGEALAGLTGPVFEAARTRLDDARATAWEKWADIQLTRGNHTGLMPDLVRLVEQFPLREGLRAQLMIALHQGGRQAEALAAFRDARAYFLDEFGVEPGERMQETHRRILRGEPFYAEPVDPWADSDGVPAPRHPPESVSPPPPVTSPSSFVQQYVPPDVTETVPSSGAPGYAHPPNPWGAAPPAPPAYTSPGRRFPIGEVIVAAVLPILVCSFGSWIYFVYAGIRRQENRQFLFALGYAVLFVISIVLILTSEDRPDNADPSPQETAGVLLMFGIAVVAAVHGAVLASHPGDSPHRRSLREQARQFAAFDPARARSLGIGRPDLLRTFDDGGLVDVNHVPGHELARLPGLGSDQAHAIVMDRLNRGPYRHTDDLVTRGLLSTRIHTKLRTRLICLPMTPTNTPTGWTTPYSPPQYG</sequence>
<dbReference type="PROSITE" id="PS51755">
    <property type="entry name" value="OMPR_PHOB"/>
    <property type="match status" value="1"/>
</dbReference>
<dbReference type="SUPFAM" id="SSF47781">
    <property type="entry name" value="RuvA domain 2-like"/>
    <property type="match status" value="1"/>
</dbReference>
<dbReference type="CDD" id="cd15831">
    <property type="entry name" value="BTAD"/>
    <property type="match status" value="1"/>
</dbReference>
<evidence type="ECO:0000256" key="3">
    <source>
        <dbReference type="ARBA" id="ARBA00023125"/>
    </source>
</evidence>
<proteinExistence type="inferred from homology"/>
<dbReference type="InterPro" id="IPR011990">
    <property type="entry name" value="TPR-like_helical_dom_sf"/>
</dbReference>
<dbReference type="InterPro" id="IPR051677">
    <property type="entry name" value="AfsR-DnrI-RedD_regulator"/>
</dbReference>
<dbReference type="GO" id="GO:0006355">
    <property type="term" value="P:regulation of DNA-templated transcription"/>
    <property type="evidence" value="ECO:0007669"/>
    <property type="project" value="InterPro"/>
</dbReference>
<accession>U5VVM4</accession>
<feature type="transmembrane region" description="Helical" evidence="7">
    <location>
        <begin position="349"/>
        <end position="369"/>
    </location>
</feature>
<feature type="domain" description="OmpR/PhoB-type" evidence="8">
    <location>
        <begin position="1"/>
        <end position="108"/>
    </location>
</feature>
<dbReference type="InterPro" id="IPR010994">
    <property type="entry name" value="RuvA_2-like"/>
</dbReference>
<dbReference type="Pfam" id="PF00486">
    <property type="entry name" value="Trans_reg_C"/>
    <property type="match status" value="1"/>
</dbReference>
<dbReference type="SUPFAM" id="SSF48452">
    <property type="entry name" value="TPR-like"/>
    <property type="match status" value="1"/>
</dbReference>
<feature type="DNA-binding region" description="OmpR/PhoB-type" evidence="5">
    <location>
        <begin position="1"/>
        <end position="108"/>
    </location>
</feature>
<dbReference type="Gene3D" id="1.25.40.10">
    <property type="entry name" value="Tetratricopeptide repeat domain"/>
    <property type="match status" value="1"/>
</dbReference>
<protein>
    <submittedName>
        <fullName evidence="9">Transcriptional activator domain-containing protein</fullName>
    </submittedName>
</protein>
<reference evidence="9 10" key="1">
    <citation type="journal article" date="2014" name="J. Biotechnol.">
        <title>Complete genome sequence of the actinobacterium Actinoplanes friuliensis HAG 010964, producer of the lipopeptide antibiotic friulimycin.</title>
        <authorList>
            <person name="Ruckert C."/>
            <person name="Szczepanowski R."/>
            <person name="Albersmeier A."/>
            <person name="Goesmann A."/>
            <person name="Fischer N."/>
            <person name="Steinkamper A."/>
            <person name="Puhler A."/>
            <person name="Biener R."/>
            <person name="Schwartz D."/>
            <person name="Kalinowski J."/>
        </authorList>
    </citation>
    <scope>NUCLEOTIDE SEQUENCE [LARGE SCALE GENOMIC DNA]</scope>
    <source>
        <strain evidence="9 10">DSM 7358</strain>
    </source>
</reference>
<feature type="region of interest" description="Disordered" evidence="6">
    <location>
        <begin position="269"/>
        <end position="334"/>
    </location>
</feature>
<dbReference type="STRING" id="1246995.AFR_06985"/>
<organism evidence="9 10">
    <name type="scientific">Actinoplanes friuliensis DSM 7358</name>
    <dbReference type="NCBI Taxonomy" id="1246995"/>
    <lineage>
        <taxon>Bacteria</taxon>
        <taxon>Bacillati</taxon>
        <taxon>Actinomycetota</taxon>
        <taxon>Actinomycetes</taxon>
        <taxon>Micromonosporales</taxon>
        <taxon>Micromonosporaceae</taxon>
        <taxon>Actinoplanes</taxon>
    </lineage>
</organism>
<dbReference type="eggNOG" id="COG1555">
    <property type="taxonomic scope" value="Bacteria"/>
</dbReference>
<dbReference type="SMART" id="SM00862">
    <property type="entry name" value="Trans_reg_C"/>
    <property type="match status" value="1"/>
</dbReference>
<dbReference type="EMBL" id="CP006272">
    <property type="protein sequence ID" value="AGZ39686.1"/>
    <property type="molecule type" value="Genomic_DNA"/>
</dbReference>
<dbReference type="InterPro" id="IPR036388">
    <property type="entry name" value="WH-like_DNA-bd_sf"/>
</dbReference>
<dbReference type="SMART" id="SM01043">
    <property type="entry name" value="BTAD"/>
    <property type="match status" value="1"/>
</dbReference>
<evidence type="ECO:0000256" key="6">
    <source>
        <dbReference type="SAM" id="MobiDB-lite"/>
    </source>
</evidence>
<feature type="transmembrane region" description="Helical" evidence="7">
    <location>
        <begin position="419"/>
        <end position="437"/>
    </location>
</feature>
<dbReference type="InterPro" id="IPR016032">
    <property type="entry name" value="Sig_transdc_resp-reg_C-effctor"/>
</dbReference>
<keyword evidence="3 5" id="KW-0238">DNA-binding</keyword>
<dbReference type="Gene3D" id="1.10.10.10">
    <property type="entry name" value="Winged helix-like DNA-binding domain superfamily/Winged helix DNA-binding domain"/>
    <property type="match status" value="1"/>
</dbReference>
<evidence type="ECO:0000256" key="7">
    <source>
        <dbReference type="SAM" id="Phobius"/>
    </source>
</evidence>
<evidence type="ECO:0000313" key="9">
    <source>
        <dbReference type="EMBL" id="AGZ39686.1"/>
    </source>
</evidence>
<dbReference type="GO" id="GO:0003677">
    <property type="term" value="F:DNA binding"/>
    <property type="evidence" value="ECO:0007669"/>
    <property type="project" value="UniProtKB-UniRule"/>
</dbReference>
<dbReference type="GO" id="GO:0000160">
    <property type="term" value="P:phosphorelay signal transduction system"/>
    <property type="evidence" value="ECO:0007669"/>
    <property type="project" value="InterPro"/>
</dbReference>
<evidence type="ECO:0000256" key="4">
    <source>
        <dbReference type="ARBA" id="ARBA00023163"/>
    </source>
</evidence>
<keyword evidence="10" id="KW-1185">Reference proteome</keyword>
<evidence type="ECO:0000259" key="8">
    <source>
        <dbReference type="PROSITE" id="PS51755"/>
    </source>
</evidence>
<gene>
    <name evidence="9" type="ORF">AFR_06985</name>
</gene>
<dbReference type="eggNOG" id="COG3629">
    <property type="taxonomic scope" value="Bacteria"/>
</dbReference>
<feature type="compositionally biased region" description="Pro residues" evidence="6">
    <location>
        <begin position="321"/>
        <end position="334"/>
    </location>
</feature>
<keyword evidence="7" id="KW-0812">Transmembrane</keyword>
<dbReference type="PANTHER" id="PTHR35807">
    <property type="entry name" value="TRANSCRIPTIONAL REGULATOR REDD-RELATED"/>
    <property type="match status" value="1"/>
</dbReference>
<dbReference type="Pfam" id="PF03704">
    <property type="entry name" value="BTAD"/>
    <property type="match status" value="1"/>
</dbReference>
<dbReference type="SUPFAM" id="SSF46894">
    <property type="entry name" value="C-terminal effector domain of the bipartite response regulators"/>
    <property type="match status" value="1"/>
</dbReference>